<dbReference type="SUPFAM" id="SSF81665">
    <property type="entry name" value="Calcium ATPase, transmembrane domain M"/>
    <property type="match status" value="1"/>
</dbReference>
<keyword evidence="1" id="KW-1133">Transmembrane helix</keyword>
<dbReference type="Proteomes" id="UP000829685">
    <property type="component" value="Unassembled WGS sequence"/>
</dbReference>
<dbReference type="InterPro" id="IPR023298">
    <property type="entry name" value="ATPase_P-typ_TM_dom_sf"/>
</dbReference>
<dbReference type="Gene3D" id="1.20.1110.10">
    <property type="entry name" value="Calcium-transporting ATPase, transmembrane domain"/>
    <property type="match status" value="1"/>
</dbReference>
<accession>A0A9P9W771</accession>
<evidence type="ECO:0000256" key="1">
    <source>
        <dbReference type="SAM" id="Phobius"/>
    </source>
</evidence>
<comment type="caution">
    <text evidence="2">The sequence shown here is derived from an EMBL/GenBank/DDBJ whole genome shotgun (WGS) entry which is preliminary data.</text>
</comment>
<gene>
    <name evidence="2" type="ORF">JX265_014158</name>
</gene>
<sequence length="44" mass="4777">MALNDDPEITPLQSKLNIIAEYIAKLGGGAGLLLFIVLFIMFLV</sequence>
<feature type="non-terminal residue" evidence="2">
    <location>
        <position position="44"/>
    </location>
</feature>
<proteinExistence type="predicted"/>
<dbReference type="AlphaFoldDB" id="A0A9P9W771"/>
<keyword evidence="1" id="KW-0472">Membrane</keyword>
<evidence type="ECO:0000313" key="2">
    <source>
        <dbReference type="EMBL" id="KAI1839965.1"/>
    </source>
</evidence>
<keyword evidence="1" id="KW-0812">Transmembrane</keyword>
<organism evidence="2 3">
    <name type="scientific">Neoarthrinium moseri</name>
    <dbReference type="NCBI Taxonomy" id="1658444"/>
    <lineage>
        <taxon>Eukaryota</taxon>
        <taxon>Fungi</taxon>
        <taxon>Dikarya</taxon>
        <taxon>Ascomycota</taxon>
        <taxon>Pezizomycotina</taxon>
        <taxon>Sordariomycetes</taxon>
        <taxon>Xylariomycetidae</taxon>
        <taxon>Amphisphaeriales</taxon>
        <taxon>Apiosporaceae</taxon>
        <taxon>Neoarthrinium</taxon>
    </lineage>
</organism>
<reference evidence="2" key="1">
    <citation type="submission" date="2021-03" db="EMBL/GenBank/DDBJ databases">
        <title>Revisited historic fungal species revealed as producer of novel bioactive compounds through whole genome sequencing and comparative genomics.</title>
        <authorList>
            <person name="Vignolle G.A."/>
            <person name="Hochenegger N."/>
            <person name="Mach R.L."/>
            <person name="Mach-Aigner A.R."/>
            <person name="Javad Rahimi M."/>
            <person name="Salim K.A."/>
            <person name="Chan C.M."/>
            <person name="Lim L.B.L."/>
            <person name="Cai F."/>
            <person name="Druzhinina I.S."/>
            <person name="U'Ren J.M."/>
            <person name="Derntl C."/>
        </authorList>
    </citation>
    <scope>NUCLEOTIDE SEQUENCE</scope>
    <source>
        <strain evidence="2">TUCIM 5799</strain>
    </source>
</reference>
<name>A0A9P9W771_9PEZI</name>
<protein>
    <submittedName>
        <fullName evidence="2">Uncharacterized protein</fullName>
    </submittedName>
</protein>
<evidence type="ECO:0000313" key="3">
    <source>
        <dbReference type="Proteomes" id="UP000829685"/>
    </source>
</evidence>
<feature type="transmembrane region" description="Helical" evidence="1">
    <location>
        <begin position="22"/>
        <end position="43"/>
    </location>
</feature>
<dbReference type="EMBL" id="JAFIMR010000647">
    <property type="protein sequence ID" value="KAI1839965.1"/>
    <property type="molecule type" value="Genomic_DNA"/>
</dbReference>
<keyword evidence="3" id="KW-1185">Reference proteome</keyword>